<feature type="domain" description="MYND-type" evidence="5">
    <location>
        <begin position="294"/>
        <end position="331"/>
    </location>
</feature>
<proteinExistence type="predicted"/>
<evidence type="ECO:0000256" key="1">
    <source>
        <dbReference type="ARBA" id="ARBA00022723"/>
    </source>
</evidence>
<keyword evidence="1" id="KW-0479">Metal-binding</keyword>
<dbReference type="EMBL" id="PGGS01002670">
    <property type="protein sequence ID" value="PNG99530.1"/>
    <property type="molecule type" value="Genomic_DNA"/>
</dbReference>
<comment type="caution">
    <text evidence="6">The sequence shown here is derived from an EMBL/GenBank/DDBJ whole genome shotgun (WGS) entry which is preliminary data.</text>
</comment>
<dbReference type="Pfam" id="PF01753">
    <property type="entry name" value="zf-MYND"/>
    <property type="match status" value="1"/>
</dbReference>
<evidence type="ECO:0000256" key="3">
    <source>
        <dbReference type="ARBA" id="ARBA00022833"/>
    </source>
</evidence>
<reference evidence="6 7" key="1">
    <citation type="journal article" date="2017" name="Mol. Biol. Evol.">
        <title>The 4-celled Tetrabaena socialis nuclear genome reveals the essential components for genetic control of cell number at the origin of multicellularity in the volvocine lineage.</title>
        <authorList>
            <person name="Featherston J."/>
            <person name="Arakaki Y."/>
            <person name="Hanschen E.R."/>
            <person name="Ferris P.J."/>
            <person name="Michod R.E."/>
            <person name="Olson B.J.S.C."/>
            <person name="Nozaki H."/>
            <person name="Durand P.M."/>
        </authorList>
    </citation>
    <scope>NUCLEOTIDE SEQUENCE [LARGE SCALE GENOMIC DNA]</scope>
    <source>
        <strain evidence="6 7">NIES-571</strain>
    </source>
</reference>
<keyword evidence="2 4" id="KW-0863">Zinc-finger</keyword>
<dbReference type="GO" id="GO:0008270">
    <property type="term" value="F:zinc ion binding"/>
    <property type="evidence" value="ECO:0007669"/>
    <property type="project" value="UniProtKB-KW"/>
</dbReference>
<protein>
    <submittedName>
        <fullName evidence="6">Ankyrin repeat and MYND domain-containing protein 2</fullName>
    </submittedName>
</protein>
<dbReference type="Proteomes" id="UP000236333">
    <property type="component" value="Unassembled WGS sequence"/>
</dbReference>
<dbReference type="InterPro" id="IPR002893">
    <property type="entry name" value="Znf_MYND"/>
</dbReference>
<evidence type="ECO:0000256" key="2">
    <source>
        <dbReference type="ARBA" id="ARBA00022771"/>
    </source>
</evidence>
<dbReference type="PROSITE" id="PS50865">
    <property type="entry name" value="ZF_MYND_2"/>
    <property type="match status" value="1"/>
</dbReference>
<keyword evidence="7" id="KW-1185">Reference proteome</keyword>
<dbReference type="Gene3D" id="6.10.140.2220">
    <property type="match status" value="1"/>
</dbReference>
<accession>A0A2J7ZGY4</accession>
<sequence length="347" mass="38860">MLSDVNTSPAGVYIYEKVPAFLRTVGPKYNVDNAILIIMPSPIPSPRSDHQKIEELPCAIVNFKIDDDAIRIEYAGYRTINTTVGMHRRVGKMLRTPLFQTIFSMARQEVSAAVDFRGESMTFAAYLDGENDRFMHELYLSNGREMIMCSAGQAAMGWERLHANILATGEVLQADTAYVIVNMVPMTKKSTRASWRQPRILLRVRDADELSTRVRDLADGAGAEEEEALMHVLRRHVLFQDRRACRLVQLFMSVGSLMPVAISKAYPIASAPDVYPTLSSEALGRLLRSRRGCCCVCGLGGSRYRCGGCHGMRYCATGCQRAHWPEHKEECEELEKAYGRIQANLLS</sequence>
<gene>
    <name evidence="6" type="ORF">TSOC_014724</name>
</gene>
<evidence type="ECO:0000256" key="4">
    <source>
        <dbReference type="PROSITE-ProRule" id="PRU00134"/>
    </source>
</evidence>
<evidence type="ECO:0000259" key="5">
    <source>
        <dbReference type="PROSITE" id="PS50865"/>
    </source>
</evidence>
<dbReference type="SUPFAM" id="SSF144232">
    <property type="entry name" value="HIT/MYND zinc finger-like"/>
    <property type="match status" value="1"/>
</dbReference>
<organism evidence="6 7">
    <name type="scientific">Tetrabaena socialis</name>
    <dbReference type="NCBI Taxonomy" id="47790"/>
    <lineage>
        <taxon>Eukaryota</taxon>
        <taxon>Viridiplantae</taxon>
        <taxon>Chlorophyta</taxon>
        <taxon>core chlorophytes</taxon>
        <taxon>Chlorophyceae</taxon>
        <taxon>CS clade</taxon>
        <taxon>Chlamydomonadales</taxon>
        <taxon>Tetrabaenaceae</taxon>
        <taxon>Tetrabaena</taxon>
    </lineage>
</organism>
<name>A0A2J7ZGY4_9CHLO</name>
<evidence type="ECO:0000313" key="6">
    <source>
        <dbReference type="EMBL" id="PNG99530.1"/>
    </source>
</evidence>
<keyword evidence="3" id="KW-0862">Zinc</keyword>
<dbReference type="AlphaFoldDB" id="A0A2J7ZGY4"/>
<evidence type="ECO:0000313" key="7">
    <source>
        <dbReference type="Proteomes" id="UP000236333"/>
    </source>
</evidence>